<name>A0ABQ6FGT9_9CHLR</name>
<dbReference type="RefSeq" id="WP_338246588.1">
    <property type="nucleotide sequence ID" value="NZ_BSRI01000001.1"/>
</dbReference>
<protein>
    <submittedName>
        <fullName evidence="1">Uncharacterized protein</fullName>
    </submittedName>
</protein>
<keyword evidence="2" id="KW-1185">Reference proteome</keyword>
<reference evidence="1 2" key="1">
    <citation type="submission" date="2023-02" db="EMBL/GenBank/DDBJ databases">
        <title>Dictyobacter halimunensis sp. nov., a new member of the class Ktedonobacteria from forest soil in a geothermal area.</title>
        <authorList>
            <person name="Rachmania M.K."/>
            <person name="Ningsih F."/>
            <person name="Sakai Y."/>
            <person name="Yabe S."/>
            <person name="Yokota A."/>
            <person name="Sjamsuridzal W."/>
        </authorList>
    </citation>
    <scope>NUCLEOTIDE SEQUENCE [LARGE SCALE GENOMIC DNA]</scope>
    <source>
        <strain evidence="1 2">S3.2.2.5</strain>
    </source>
</reference>
<evidence type="ECO:0000313" key="2">
    <source>
        <dbReference type="Proteomes" id="UP001344906"/>
    </source>
</evidence>
<accession>A0ABQ6FGT9</accession>
<proteinExistence type="predicted"/>
<dbReference type="Proteomes" id="UP001344906">
    <property type="component" value="Unassembled WGS sequence"/>
</dbReference>
<organism evidence="1 2">
    <name type="scientific">Dictyobacter halimunensis</name>
    <dbReference type="NCBI Taxonomy" id="3026934"/>
    <lineage>
        <taxon>Bacteria</taxon>
        <taxon>Bacillati</taxon>
        <taxon>Chloroflexota</taxon>
        <taxon>Ktedonobacteria</taxon>
        <taxon>Ktedonobacterales</taxon>
        <taxon>Dictyobacteraceae</taxon>
        <taxon>Dictyobacter</taxon>
    </lineage>
</organism>
<comment type="caution">
    <text evidence="1">The sequence shown here is derived from an EMBL/GenBank/DDBJ whole genome shotgun (WGS) entry which is preliminary data.</text>
</comment>
<evidence type="ECO:0000313" key="1">
    <source>
        <dbReference type="EMBL" id="GLV53162.1"/>
    </source>
</evidence>
<gene>
    <name evidence="1" type="ORF">KDH_00170</name>
</gene>
<sequence>MRGGGRESERDEIPTLVRAFLAVEAVSGYAPWRIATGLEIEQVSQKYGRRGSMRRWTAAR</sequence>
<dbReference type="EMBL" id="BSRI01000001">
    <property type="protein sequence ID" value="GLV53162.1"/>
    <property type="molecule type" value="Genomic_DNA"/>
</dbReference>